<accession>A0ABS5YF13</accession>
<organism evidence="4 5">
    <name type="scientific">Paractinoplanes bogorensis</name>
    <dbReference type="NCBI Taxonomy" id="1610840"/>
    <lineage>
        <taxon>Bacteria</taxon>
        <taxon>Bacillati</taxon>
        <taxon>Actinomycetota</taxon>
        <taxon>Actinomycetes</taxon>
        <taxon>Micromonosporales</taxon>
        <taxon>Micromonosporaceae</taxon>
        <taxon>Paractinoplanes</taxon>
    </lineage>
</organism>
<dbReference type="EMBL" id="JAHKKG010000001">
    <property type="protein sequence ID" value="MBU2661885.1"/>
    <property type="molecule type" value="Genomic_DNA"/>
</dbReference>
<feature type="domain" description="Phospholipid/glycerol acyltransferase" evidence="3">
    <location>
        <begin position="130"/>
        <end position="277"/>
    </location>
</feature>
<feature type="region of interest" description="Disordered" evidence="1">
    <location>
        <begin position="342"/>
        <end position="361"/>
    </location>
</feature>
<keyword evidence="4" id="KW-0012">Acyltransferase</keyword>
<sequence>MPLPPVWVRRLIIAPVVVVLAAALLLTTPIWLVLALLLSPLVPGHLRVPRLALLAILYLLWDAAALVVLAVMWVASGFGHNIRSPRFQRAHYVITGRFLAILFWFAKWALHLTVDVVGTDPDTALPGRPEIVVSRHAGPGDSFILIHGLINWFQREPRIVLKATLQWDPAVDVLLNRLPNRFISPGRTGTSTLEQQIGETAYGLDDNDAFVIFPEGGNFTPRRRMSAIARLRAKGLADAARKAEKLQHVLPPKPGGLFAAIDAAPDAGVIFVAHTGLDRMMTIADVWQELPMDKRLVMKFWSVPPEEVPTGEEERVAWLYDWWARIDSWIEDNRPAFRPLSTDWTARRSAPTESAGSSAAE</sequence>
<feature type="transmembrane region" description="Helical" evidence="2">
    <location>
        <begin position="51"/>
        <end position="78"/>
    </location>
</feature>
<keyword evidence="2" id="KW-0472">Membrane</keyword>
<protein>
    <submittedName>
        <fullName evidence="4">1-acyl-sn-glycerol-3-phosphate acyltransferase</fullName>
    </submittedName>
</protein>
<feature type="transmembrane region" description="Helical" evidence="2">
    <location>
        <begin position="90"/>
        <end position="110"/>
    </location>
</feature>
<evidence type="ECO:0000256" key="1">
    <source>
        <dbReference type="SAM" id="MobiDB-lite"/>
    </source>
</evidence>
<dbReference type="InterPro" id="IPR002123">
    <property type="entry name" value="Plipid/glycerol_acylTrfase"/>
</dbReference>
<dbReference type="Proteomes" id="UP001519654">
    <property type="component" value="Unassembled WGS sequence"/>
</dbReference>
<feature type="transmembrane region" description="Helical" evidence="2">
    <location>
        <begin position="12"/>
        <end position="39"/>
    </location>
</feature>
<dbReference type="RefSeq" id="WP_215783899.1">
    <property type="nucleotide sequence ID" value="NZ_JAHKKG010000001.1"/>
</dbReference>
<name>A0ABS5YF13_9ACTN</name>
<keyword evidence="2" id="KW-0812">Transmembrane</keyword>
<keyword evidence="4" id="KW-0808">Transferase</keyword>
<evidence type="ECO:0000256" key="2">
    <source>
        <dbReference type="SAM" id="Phobius"/>
    </source>
</evidence>
<evidence type="ECO:0000259" key="3">
    <source>
        <dbReference type="SMART" id="SM00563"/>
    </source>
</evidence>
<evidence type="ECO:0000313" key="4">
    <source>
        <dbReference type="EMBL" id="MBU2661885.1"/>
    </source>
</evidence>
<keyword evidence="5" id="KW-1185">Reference proteome</keyword>
<dbReference type="GO" id="GO:0016746">
    <property type="term" value="F:acyltransferase activity"/>
    <property type="evidence" value="ECO:0007669"/>
    <property type="project" value="UniProtKB-KW"/>
</dbReference>
<comment type="caution">
    <text evidence="4">The sequence shown here is derived from an EMBL/GenBank/DDBJ whole genome shotgun (WGS) entry which is preliminary data.</text>
</comment>
<dbReference type="SUPFAM" id="SSF69593">
    <property type="entry name" value="Glycerol-3-phosphate (1)-acyltransferase"/>
    <property type="match status" value="1"/>
</dbReference>
<gene>
    <name evidence="4" type="ORF">KOI35_00040</name>
</gene>
<keyword evidence="2" id="KW-1133">Transmembrane helix</keyword>
<proteinExistence type="predicted"/>
<feature type="compositionally biased region" description="Polar residues" evidence="1">
    <location>
        <begin position="351"/>
        <end position="361"/>
    </location>
</feature>
<reference evidence="4 5" key="1">
    <citation type="submission" date="2021-06" db="EMBL/GenBank/DDBJ databases">
        <title>Actinoplanes lichenicola sp. nov., and Actinoplanes ovalisporus sp. nov., isolated from lichen in Thailand.</title>
        <authorList>
            <person name="Saeng-In P."/>
            <person name="Kanchanasin P."/>
            <person name="Yuki M."/>
            <person name="Kudo T."/>
            <person name="Ohkuma M."/>
            <person name="Phongsopitanun W."/>
            <person name="Tanasupawat S."/>
        </authorList>
    </citation>
    <scope>NUCLEOTIDE SEQUENCE [LARGE SCALE GENOMIC DNA]</scope>
    <source>
        <strain evidence="4 5">NBRC 110975</strain>
    </source>
</reference>
<dbReference type="Pfam" id="PF01553">
    <property type="entry name" value="Acyltransferase"/>
    <property type="match status" value="1"/>
</dbReference>
<dbReference type="SMART" id="SM00563">
    <property type="entry name" value="PlsC"/>
    <property type="match status" value="1"/>
</dbReference>
<evidence type="ECO:0000313" key="5">
    <source>
        <dbReference type="Proteomes" id="UP001519654"/>
    </source>
</evidence>